<keyword evidence="4" id="KW-1185">Reference proteome</keyword>
<reference evidence="3" key="1">
    <citation type="submission" date="2021-05" db="EMBL/GenBank/DDBJ databases">
        <title>A free-living protist that lacks canonical eukaryotic 1 DNA replication and segregation systems.</title>
        <authorList>
            <person name="Salas-Leiva D.E."/>
            <person name="Tromer E.C."/>
            <person name="Curtis B.A."/>
            <person name="Jerlstrom-Hultqvist J."/>
            <person name="Kolisko M."/>
            <person name="Yi Z."/>
            <person name="Salas-Leiva J.S."/>
            <person name="Gallot-Lavallee L."/>
            <person name="Kops G.J.P.L."/>
            <person name="Archibald J.M."/>
            <person name="Simpson A.G.B."/>
            <person name="Roger A.J."/>
        </authorList>
    </citation>
    <scope>NUCLEOTIDE SEQUENCE</scope>
    <source>
        <strain evidence="3">BICM</strain>
    </source>
</reference>
<accession>A0A8J6B351</accession>
<feature type="transmembrane region" description="Helical" evidence="2">
    <location>
        <begin position="302"/>
        <end position="323"/>
    </location>
</feature>
<feature type="transmembrane region" description="Helical" evidence="2">
    <location>
        <begin position="154"/>
        <end position="174"/>
    </location>
</feature>
<feature type="transmembrane region" description="Helical" evidence="2">
    <location>
        <begin position="85"/>
        <end position="102"/>
    </location>
</feature>
<evidence type="ECO:0000313" key="4">
    <source>
        <dbReference type="Proteomes" id="UP000717585"/>
    </source>
</evidence>
<keyword evidence="2" id="KW-0812">Transmembrane</keyword>
<feature type="transmembrane region" description="Helical" evidence="2">
    <location>
        <begin position="588"/>
        <end position="611"/>
    </location>
</feature>
<keyword evidence="2" id="KW-1133">Transmembrane helix</keyword>
<comment type="caution">
    <text evidence="3">The sequence shown here is derived from an EMBL/GenBank/DDBJ whole genome shotgun (WGS) entry which is preliminary data.</text>
</comment>
<feature type="transmembrane region" description="Helical" evidence="2">
    <location>
        <begin position="545"/>
        <end position="567"/>
    </location>
</feature>
<evidence type="ECO:0000256" key="2">
    <source>
        <dbReference type="SAM" id="Phobius"/>
    </source>
</evidence>
<keyword evidence="2" id="KW-0472">Membrane</keyword>
<evidence type="ECO:0000256" key="1">
    <source>
        <dbReference type="SAM" id="MobiDB-lite"/>
    </source>
</evidence>
<proteinExistence type="predicted"/>
<feature type="transmembrane region" description="Helical" evidence="2">
    <location>
        <begin position="217"/>
        <end position="240"/>
    </location>
</feature>
<feature type="transmembrane region" description="Helical" evidence="2">
    <location>
        <begin position="260"/>
        <end position="281"/>
    </location>
</feature>
<feature type="region of interest" description="Disordered" evidence="1">
    <location>
        <begin position="369"/>
        <end position="399"/>
    </location>
</feature>
<feature type="compositionally biased region" description="Basic and acidic residues" evidence="1">
    <location>
        <begin position="369"/>
        <end position="393"/>
    </location>
</feature>
<evidence type="ECO:0000313" key="3">
    <source>
        <dbReference type="EMBL" id="KAG9394713.1"/>
    </source>
</evidence>
<feature type="transmembrane region" description="Helical" evidence="2">
    <location>
        <begin position="186"/>
        <end position="205"/>
    </location>
</feature>
<gene>
    <name evidence="3" type="ORF">J8273_3686</name>
</gene>
<organism evidence="3 4">
    <name type="scientific">Carpediemonas membranifera</name>
    <dbReference type="NCBI Taxonomy" id="201153"/>
    <lineage>
        <taxon>Eukaryota</taxon>
        <taxon>Metamonada</taxon>
        <taxon>Carpediemonas-like organisms</taxon>
        <taxon>Carpediemonas</taxon>
    </lineage>
</organism>
<feature type="region of interest" description="Disordered" evidence="1">
    <location>
        <begin position="413"/>
        <end position="433"/>
    </location>
</feature>
<dbReference type="EMBL" id="JAHDYR010000013">
    <property type="protein sequence ID" value="KAG9394713.1"/>
    <property type="molecule type" value="Genomic_DNA"/>
</dbReference>
<dbReference type="Proteomes" id="UP000717585">
    <property type="component" value="Unassembled WGS sequence"/>
</dbReference>
<protein>
    <submittedName>
        <fullName evidence="3">Uncharacterized protein</fullName>
    </submittedName>
</protein>
<feature type="transmembrane region" description="Helical" evidence="2">
    <location>
        <begin position="335"/>
        <end position="354"/>
    </location>
</feature>
<name>A0A8J6B351_9EUKA</name>
<feature type="transmembrane region" description="Helical" evidence="2">
    <location>
        <begin position="122"/>
        <end position="142"/>
    </location>
</feature>
<dbReference type="AlphaFoldDB" id="A0A8J6B351"/>
<sequence>MTVGILAVARYPGRSRNRHLENFSFIFSCNHLWQSIHTQMPTSSTSQGCLSTVASTAGPNSNGSVLYRFLSKVEKLAVFQLHTELYAVIIAIPSILWCAFQALSQRQIFNTEGFETWPVRDIVFYTIDSVCINAWVLPYCYVPILLAYWNKKAALIGIGLAAFDTIVIIWSSLASSFLRRWVPLDILLVPLYLGAFVFIAYLAISSHVAKLLKAWKIIFWYVPFVICLFLIDLVILSLYFSQDVSDTSTSAVLRRVIVRVFVVPAFTLIFTFTARTVAIYMDNVPNNQRLALTVNSTAFRSMIGRILTANTSSYAETLLMLVLTLFSDTLLRVTSMWRDIIFIRALYYVFIWPVKTIMRLIMRKDGKKPEAEPEDLAHAHPNDAPHHPPHHDGDDDILTMTPMHHYPPAIAEEVESGDGSSDFEEAPGFDVADEIPSPMVDIVASRFLSQNDIESGRGRSVSFSQQSKEGIRFFDDLKQNEIAMSRKVNLKQLYTGFITNVSTQPNPSFTQESIMDSSCIISVTVMTFSYHLLYNSDTQNELVRASIVCAMQVIFAFLTDALTIVLWSSPQLLRNRKPLFVAVWNHKAHNMLIHLFCANWSAVLFFTYRVFLAMSGKWHQ</sequence>